<protein>
    <submittedName>
        <fullName evidence="1">Uncharacterized protein</fullName>
    </submittedName>
</protein>
<gene>
    <name evidence="1" type="ORF">BWY04_00297</name>
</gene>
<proteinExistence type="predicted"/>
<dbReference type="EMBL" id="MWDB01000004">
    <property type="protein sequence ID" value="OQB42233.1"/>
    <property type="molecule type" value="Genomic_DNA"/>
</dbReference>
<evidence type="ECO:0000313" key="1">
    <source>
        <dbReference type="EMBL" id="OQB42233.1"/>
    </source>
</evidence>
<reference evidence="1" key="1">
    <citation type="submission" date="2017-02" db="EMBL/GenBank/DDBJ databases">
        <title>Delving into the versatile metabolic prowess of the omnipresent phylum Bacteroidetes.</title>
        <authorList>
            <person name="Nobu M.K."/>
            <person name="Mei R."/>
            <person name="Narihiro T."/>
            <person name="Kuroda K."/>
            <person name="Liu W.-T."/>
        </authorList>
    </citation>
    <scope>NUCLEOTIDE SEQUENCE</scope>
    <source>
        <strain evidence="1">ADurb.Bin160</strain>
    </source>
</reference>
<comment type="caution">
    <text evidence="1">The sequence shown here is derived from an EMBL/GenBank/DDBJ whole genome shotgun (WGS) entry which is preliminary data.</text>
</comment>
<accession>A0A1V5ZPQ7</accession>
<dbReference type="AlphaFoldDB" id="A0A1V5ZPQ7"/>
<dbReference type="Proteomes" id="UP000485621">
    <property type="component" value="Unassembled WGS sequence"/>
</dbReference>
<organism evidence="1">
    <name type="scientific">candidate division CPR1 bacterium ADurb.Bin160</name>
    <dbReference type="NCBI Taxonomy" id="1852826"/>
    <lineage>
        <taxon>Bacteria</taxon>
        <taxon>candidate division CPR1</taxon>
    </lineage>
</organism>
<name>A0A1V5ZPQ7_9BACT</name>
<sequence>MLRAGFTKEDVIGESKKIFDNQNISEEMVAEAKSARNNREVI</sequence>